<accession>A0A6H1WTA5</accession>
<dbReference type="GO" id="GO:0008168">
    <property type="term" value="F:methyltransferase activity"/>
    <property type="evidence" value="ECO:0007669"/>
    <property type="project" value="UniProtKB-KW"/>
</dbReference>
<dbReference type="Proteomes" id="UP000501253">
    <property type="component" value="Chromosome"/>
</dbReference>
<keyword evidence="2" id="KW-1185">Reference proteome</keyword>
<dbReference type="Pfam" id="PF10294">
    <property type="entry name" value="Methyltransf_16"/>
    <property type="match status" value="1"/>
</dbReference>
<dbReference type="Gene3D" id="3.40.50.150">
    <property type="entry name" value="Vaccinia Virus protein VP39"/>
    <property type="match status" value="1"/>
</dbReference>
<proteinExistence type="predicted"/>
<dbReference type="CDD" id="cd02440">
    <property type="entry name" value="AdoMet_MTases"/>
    <property type="match status" value="1"/>
</dbReference>
<evidence type="ECO:0000313" key="2">
    <source>
        <dbReference type="Proteomes" id="UP000501253"/>
    </source>
</evidence>
<dbReference type="SUPFAM" id="SSF53335">
    <property type="entry name" value="S-adenosyl-L-methionine-dependent methyltransferases"/>
    <property type="match status" value="1"/>
</dbReference>
<protein>
    <submittedName>
        <fullName evidence="1">Methyltransferase domain-containing protein</fullName>
    </submittedName>
</protein>
<dbReference type="AlphaFoldDB" id="A0A6H1WTA5"/>
<keyword evidence="1" id="KW-0489">Methyltransferase</keyword>
<dbReference type="InterPro" id="IPR019410">
    <property type="entry name" value="Methyltransf_16"/>
</dbReference>
<reference evidence="1 2" key="1">
    <citation type="submission" date="2019-08" db="EMBL/GenBank/DDBJ databases">
        <title>Complete genome sequence of Thermosulfurimonas marina SU872T, an anaerobic thermophilic chemolithoautotrophic bacterium isolated from a shallow marine hydrothermal vent.</title>
        <authorList>
            <person name="Allioux M."/>
            <person name="Jebbar M."/>
            <person name="Slobodkina G."/>
            <person name="Slobodkin A."/>
            <person name="Moalic Y."/>
            <person name="Frolova A."/>
            <person name="Shao Z."/>
            <person name="Alain K."/>
        </authorList>
    </citation>
    <scope>NUCLEOTIDE SEQUENCE [LARGE SCALE GENOMIC DNA]</scope>
    <source>
        <strain evidence="1 2">SU872</strain>
    </source>
</reference>
<dbReference type="EMBL" id="CP042909">
    <property type="protein sequence ID" value="QJA06455.1"/>
    <property type="molecule type" value="Genomic_DNA"/>
</dbReference>
<name>A0A6H1WTA5_9BACT</name>
<dbReference type="PANTHER" id="PTHR14614">
    <property type="entry name" value="HEPATOCELLULAR CARCINOMA-ASSOCIATED ANTIGEN"/>
    <property type="match status" value="1"/>
</dbReference>
<keyword evidence="1" id="KW-0808">Transferase</keyword>
<sequence>MGPKEGTVNLTQETVKVRDRELVLFKPRDLDFYLEEGQGLADFPFWAKVWEASLVLADFVATLKPPKRILEIGAGLGLPGLAAAAFGHQVTLTDYESRPLELIRRSAEANGLKVRVARLDWFEPADLGEFEIILGAEVVYAGRLFEPLLQIFRRYLLPGGEIYLAHSRERARVLVPFLKRAEVEFEVAHSLRRLRSGDEVYEIVLNRLRPKGF</sequence>
<dbReference type="GO" id="GO:0032259">
    <property type="term" value="P:methylation"/>
    <property type="evidence" value="ECO:0007669"/>
    <property type="project" value="UniProtKB-KW"/>
</dbReference>
<gene>
    <name evidence="1" type="ORF">FVE67_06400</name>
</gene>
<dbReference type="InterPro" id="IPR029063">
    <property type="entry name" value="SAM-dependent_MTases_sf"/>
</dbReference>
<evidence type="ECO:0000313" key="1">
    <source>
        <dbReference type="EMBL" id="QJA06455.1"/>
    </source>
</evidence>
<dbReference type="PANTHER" id="PTHR14614:SF163">
    <property type="entry name" value="METHYLTRANSFERASE SMALL DOMAIN-CONTAINING PROTEIN"/>
    <property type="match status" value="1"/>
</dbReference>
<organism evidence="1 2">
    <name type="scientific">Thermosulfurimonas marina</name>
    <dbReference type="NCBI Taxonomy" id="2047767"/>
    <lineage>
        <taxon>Bacteria</taxon>
        <taxon>Pseudomonadati</taxon>
        <taxon>Thermodesulfobacteriota</taxon>
        <taxon>Thermodesulfobacteria</taxon>
        <taxon>Thermodesulfobacteriales</taxon>
        <taxon>Thermodesulfobacteriaceae</taxon>
        <taxon>Thermosulfurimonas</taxon>
    </lineage>
</organism>
<dbReference type="KEGG" id="tmai:FVE67_06400"/>